<dbReference type="AlphaFoldDB" id="A0A3B0WC31"/>
<dbReference type="InterPro" id="IPR003453">
    <property type="entry name" value="ABC_MlaE_roteobac"/>
</dbReference>
<evidence type="ECO:0000256" key="1">
    <source>
        <dbReference type="ARBA" id="ARBA00002460"/>
    </source>
</evidence>
<dbReference type="NCBIfam" id="NF033619">
    <property type="entry name" value="perm_MlaE_1"/>
    <property type="match status" value="1"/>
</dbReference>
<accession>A0A3B0WC31</accession>
<feature type="transmembrane region" description="Helical" evidence="12">
    <location>
        <begin position="205"/>
        <end position="225"/>
    </location>
</feature>
<comment type="subcellular location">
    <subcellularLocation>
        <location evidence="2">Cell inner membrane</location>
        <topology evidence="2">Multi-pass membrane protein</topology>
    </subcellularLocation>
</comment>
<keyword evidence="10 12" id="KW-1133">Transmembrane helix</keyword>
<dbReference type="NCBIfam" id="TIGR00056">
    <property type="entry name" value="MlaE family lipid ABC transporter permease subunit"/>
    <property type="match status" value="1"/>
</dbReference>
<evidence type="ECO:0000256" key="2">
    <source>
        <dbReference type="ARBA" id="ARBA00004429"/>
    </source>
</evidence>
<keyword evidence="11 12" id="KW-0472">Membrane</keyword>
<protein>
    <recommendedName>
        <fullName evidence="5">Intermembrane phospholipid transport system permease protein MlaE</fullName>
    </recommendedName>
</protein>
<evidence type="ECO:0000256" key="11">
    <source>
        <dbReference type="ARBA" id="ARBA00023136"/>
    </source>
</evidence>
<name>A0A3B0WC31_9ZZZZ</name>
<feature type="transmembrane region" description="Helical" evidence="12">
    <location>
        <begin position="20"/>
        <end position="43"/>
    </location>
</feature>
<evidence type="ECO:0000256" key="5">
    <source>
        <dbReference type="ARBA" id="ARBA00020857"/>
    </source>
</evidence>
<evidence type="ECO:0000313" key="13">
    <source>
        <dbReference type="EMBL" id="VAW49970.1"/>
    </source>
</evidence>
<comment type="similarity">
    <text evidence="3">Belongs to the MlaE permease family.</text>
</comment>
<comment type="function">
    <text evidence="1">Part of the ABC transporter complex MlaFEDB, which is involved in a phospholipid transport pathway that maintains lipid asymmetry in the outer membrane by retrograde trafficking of phospholipids from the outer membrane to the inner membrane. Probably responsible for the translocation of the substrate across the membrane.</text>
</comment>
<reference evidence="13" key="1">
    <citation type="submission" date="2018-06" db="EMBL/GenBank/DDBJ databases">
        <authorList>
            <person name="Zhirakovskaya E."/>
        </authorList>
    </citation>
    <scope>NUCLEOTIDE SEQUENCE</scope>
</reference>
<sequence>MSGLTVVFQGFLQKTGRGFLAKVASFGQGSLFILSLLSALPSVLFRTDLLLKQTYVAGVLSLPIILMAGLFVGMVLSLQGYNILVEFNAEEAVGSMTALSLLRELGPVVGALLFAGRAGSALTAEIGLMRSTEQISALEMMAVDPLKFIYAPRFVAVIIALPLLVLIFNALGVFGGYLVSVKWLGVDSGAFWSQMISQVDWHEDVLNGIIKSVAFGILIAIIALYQGMSAIPSSEGVSNATTRTVVHSSLGILGLDFILTSIMFN</sequence>
<gene>
    <name evidence="13" type="ORF">MNBD_GAMMA04-2186</name>
</gene>
<keyword evidence="8" id="KW-0997">Cell inner membrane</keyword>
<evidence type="ECO:0000256" key="9">
    <source>
        <dbReference type="ARBA" id="ARBA00022692"/>
    </source>
</evidence>
<dbReference type="Pfam" id="PF02405">
    <property type="entry name" value="MlaE"/>
    <property type="match status" value="1"/>
</dbReference>
<keyword evidence="6" id="KW-0813">Transport</keyword>
<dbReference type="InterPro" id="IPR053408">
    <property type="entry name" value="MlaE_Permease"/>
</dbReference>
<dbReference type="PANTHER" id="PTHR30188:SF4">
    <property type="entry name" value="PROTEIN TRIGALACTOSYLDIACYLGLYCEROL 1, CHLOROPLASTIC"/>
    <property type="match status" value="1"/>
</dbReference>
<keyword evidence="7" id="KW-1003">Cell membrane</keyword>
<comment type="subunit">
    <text evidence="4">The complex is composed of two ATP-binding proteins (MlaF), two transmembrane proteins (MlaE), two cytoplasmic solute-binding proteins (MlaB) and six periplasmic solute-binding proteins (MlaD).</text>
</comment>
<feature type="transmembrane region" description="Helical" evidence="12">
    <location>
        <begin position="148"/>
        <end position="168"/>
    </location>
</feature>
<feature type="transmembrane region" description="Helical" evidence="12">
    <location>
        <begin position="55"/>
        <end position="78"/>
    </location>
</feature>
<organism evidence="13">
    <name type="scientific">hydrothermal vent metagenome</name>
    <dbReference type="NCBI Taxonomy" id="652676"/>
    <lineage>
        <taxon>unclassified sequences</taxon>
        <taxon>metagenomes</taxon>
        <taxon>ecological metagenomes</taxon>
    </lineage>
</organism>
<evidence type="ECO:0000256" key="12">
    <source>
        <dbReference type="SAM" id="Phobius"/>
    </source>
</evidence>
<dbReference type="PANTHER" id="PTHR30188">
    <property type="entry name" value="ABC TRANSPORTER PERMEASE PROTEIN-RELATED"/>
    <property type="match status" value="1"/>
</dbReference>
<feature type="transmembrane region" description="Helical" evidence="12">
    <location>
        <begin position="245"/>
        <end position="264"/>
    </location>
</feature>
<evidence type="ECO:0000256" key="10">
    <source>
        <dbReference type="ARBA" id="ARBA00022989"/>
    </source>
</evidence>
<proteinExistence type="inferred from homology"/>
<dbReference type="InterPro" id="IPR030802">
    <property type="entry name" value="Permease_MalE"/>
</dbReference>
<dbReference type="GO" id="GO:0043190">
    <property type="term" value="C:ATP-binding cassette (ABC) transporter complex"/>
    <property type="evidence" value="ECO:0007669"/>
    <property type="project" value="InterPro"/>
</dbReference>
<evidence type="ECO:0000256" key="4">
    <source>
        <dbReference type="ARBA" id="ARBA00011380"/>
    </source>
</evidence>
<dbReference type="EMBL" id="UOFB01000420">
    <property type="protein sequence ID" value="VAW49970.1"/>
    <property type="molecule type" value="Genomic_DNA"/>
</dbReference>
<evidence type="ECO:0000256" key="6">
    <source>
        <dbReference type="ARBA" id="ARBA00022448"/>
    </source>
</evidence>
<keyword evidence="9 12" id="KW-0812">Transmembrane</keyword>
<evidence type="ECO:0000256" key="8">
    <source>
        <dbReference type="ARBA" id="ARBA00022519"/>
    </source>
</evidence>
<dbReference type="GO" id="GO:0005548">
    <property type="term" value="F:phospholipid transporter activity"/>
    <property type="evidence" value="ECO:0007669"/>
    <property type="project" value="TreeGrafter"/>
</dbReference>
<evidence type="ECO:0000256" key="3">
    <source>
        <dbReference type="ARBA" id="ARBA00007556"/>
    </source>
</evidence>
<evidence type="ECO:0000256" key="7">
    <source>
        <dbReference type="ARBA" id="ARBA00022475"/>
    </source>
</evidence>